<dbReference type="EMBL" id="DRGM01000156">
    <property type="protein sequence ID" value="HEA17718.1"/>
    <property type="molecule type" value="Genomic_DNA"/>
</dbReference>
<evidence type="ECO:0000256" key="2">
    <source>
        <dbReference type="ARBA" id="ARBA00023002"/>
    </source>
</evidence>
<dbReference type="InterPro" id="IPR036291">
    <property type="entry name" value="NAD(P)-bd_dom_sf"/>
</dbReference>
<dbReference type="PANTHER" id="PTHR44196">
    <property type="entry name" value="DEHYDROGENASE/REDUCTASE SDR FAMILY MEMBER 7B"/>
    <property type="match status" value="1"/>
</dbReference>
<dbReference type="Proteomes" id="UP000886188">
    <property type="component" value="Unassembled WGS sequence"/>
</dbReference>
<dbReference type="PRINTS" id="PR00081">
    <property type="entry name" value="GDHRDH"/>
</dbReference>
<comment type="similarity">
    <text evidence="1 3">Belongs to the short-chain dehydrogenases/reductases (SDR) family.</text>
</comment>
<dbReference type="PANTHER" id="PTHR44196:SF1">
    <property type="entry name" value="DEHYDROGENASE_REDUCTASE SDR FAMILY MEMBER 7B"/>
    <property type="match status" value="1"/>
</dbReference>
<dbReference type="CDD" id="cd05233">
    <property type="entry name" value="SDR_c"/>
    <property type="match status" value="1"/>
</dbReference>
<evidence type="ECO:0000313" key="4">
    <source>
        <dbReference type="EMBL" id="HEA17718.1"/>
    </source>
</evidence>
<dbReference type="Gene3D" id="3.40.50.720">
    <property type="entry name" value="NAD(P)-binding Rossmann-like Domain"/>
    <property type="match status" value="1"/>
</dbReference>
<dbReference type="PROSITE" id="PS00061">
    <property type="entry name" value="ADH_SHORT"/>
    <property type="match status" value="1"/>
</dbReference>
<evidence type="ECO:0000256" key="1">
    <source>
        <dbReference type="ARBA" id="ARBA00006484"/>
    </source>
</evidence>
<accession>A0A7V1D0K9</accession>
<dbReference type="Pfam" id="PF00106">
    <property type="entry name" value="adh_short"/>
    <property type="match status" value="1"/>
</dbReference>
<dbReference type="GO" id="GO:0016491">
    <property type="term" value="F:oxidoreductase activity"/>
    <property type="evidence" value="ECO:0007669"/>
    <property type="project" value="UniProtKB-KW"/>
</dbReference>
<comment type="caution">
    <text evidence="4">The sequence shown here is derived from an EMBL/GenBank/DDBJ whole genome shotgun (WGS) entry which is preliminary data.</text>
</comment>
<organism evidence="4">
    <name type="scientific">Pseudoalteromonas prydzensis</name>
    <dbReference type="NCBI Taxonomy" id="182141"/>
    <lineage>
        <taxon>Bacteria</taxon>
        <taxon>Pseudomonadati</taxon>
        <taxon>Pseudomonadota</taxon>
        <taxon>Gammaproteobacteria</taxon>
        <taxon>Alteromonadales</taxon>
        <taxon>Pseudoalteromonadaceae</taxon>
        <taxon>Pseudoalteromonas</taxon>
    </lineage>
</organism>
<dbReference type="NCBIfam" id="NF006565">
    <property type="entry name" value="PRK09072.1"/>
    <property type="match status" value="1"/>
</dbReference>
<dbReference type="GO" id="GO:0016020">
    <property type="term" value="C:membrane"/>
    <property type="evidence" value="ECO:0007669"/>
    <property type="project" value="TreeGrafter"/>
</dbReference>
<protein>
    <submittedName>
        <fullName evidence="4">SDR family oxidoreductase</fullName>
    </submittedName>
</protein>
<reference evidence="4" key="1">
    <citation type="journal article" date="2020" name="mSystems">
        <title>Genome- and Community-Level Interaction Insights into Carbon Utilization and Element Cycling Functions of Hydrothermarchaeota in Hydrothermal Sediment.</title>
        <authorList>
            <person name="Zhou Z."/>
            <person name="Liu Y."/>
            <person name="Xu W."/>
            <person name="Pan J."/>
            <person name="Luo Z.H."/>
            <person name="Li M."/>
        </authorList>
    </citation>
    <scope>NUCLEOTIDE SEQUENCE [LARGE SCALE GENOMIC DNA]</scope>
    <source>
        <strain evidence="4">HyVt-346</strain>
    </source>
</reference>
<evidence type="ECO:0000256" key="3">
    <source>
        <dbReference type="RuleBase" id="RU000363"/>
    </source>
</evidence>
<dbReference type="InterPro" id="IPR002347">
    <property type="entry name" value="SDR_fam"/>
</dbReference>
<proteinExistence type="inferred from homology"/>
<dbReference type="AlphaFoldDB" id="A0A7V1D0K9"/>
<gene>
    <name evidence="4" type="ORF">ENH88_15010</name>
</gene>
<dbReference type="PRINTS" id="PR00080">
    <property type="entry name" value="SDRFAMILY"/>
</dbReference>
<keyword evidence="2" id="KW-0560">Oxidoreductase</keyword>
<dbReference type="SUPFAM" id="SSF51735">
    <property type="entry name" value="NAD(P)-binding Rossmann-fold domains"/>
    <property type="match status" value="1"/>
</dbReference>
<dbReference type="RefSeq" id="WP_304183378.1">
    <property type="nucleotide sequence ID" value="NZ_DRGM01000156.1"/>
</dbReference>
<name>A0A7V1D0K9_9GAMM</name>
<sequence>MNRPLCVLTGATGGIGQAVALKLIQHGWRLLLVARQQAQLEALQVKCGQDCEIFIGDLTSAQTRQKLLEHAKSLGGATMLINSAGINVMQGFSEMTEQQIDDLLIVNLSVPIKLCQLFLPQILAKKGSIVNVGSSFGSIGYPYQTLYCASKFGLRGMTEALARELSHCDVKILYLAPRATDTNINSVQVRAMNKALGNTMDPPDKVADALISLLKSGNSRSYIGFPERLFVKLNGAFPSLVDNAIAKQLPKIKSFFADKIDKGE</sequence>
<dbReference type="InterPro" id="IPR020904">
    <property type="entry name" value="Sc_DH/Rdtase_CS"/>
</dbReference>